<evidence type="ECO:0000256" key="2">
    <source>
        <dbReference type="ARBA" id="ARBA00004496"/>
    </source>
</evidence>
<feature type="region of interest" description="Disordered" evidence="10">
    <location>
        <begin position="1"/>
        <end position="32"/>
    </location>
</feature>
<feature type="region of interest" description="Disordered" evidence="10">
    <location>
        <begin position="390"/>
        <end position="448"/>
    </location>
</feature>
<keyword evidence="15" id="KW-1185">Reference proteome</keyword>
<feature type="region of interest" description="Disordered" evidence="10">
    <location>
        <begin position="257"/>
        <end position="325"/>
    </location>
</feature>
<keyword evidence="8" id="KW-0804">Transcription</keyword>
<proteinExistence type="inferred from homology"/>
<feature type="compositionally biased region" description="Low complexity" evidence="10">
    <location>
        <begin position="567"/>
        <end position="594"/>
    </location>
</feature>
<evidence type="ECO:0000256" key="6">
    <source>
        <dbReference type="ARBA" id="ARBA00023015"/>
    </source>
</evidence>
<feature type="region of interest" description="Disordered" evidence="10">
    <location>
        <begin position="731"/>
        <end position="767"/>
    </location>
</feature>
<evidence type="ECO:0000256" key="9">
    <source>
        <dbReference type="ARBA" id="ARBA00023242"/>
    </source>
</evidence>
<feature type="region of interest" description="Disordered" evidence="10">
    <location>
        <begin position="122"/>
        <end position="156"/>
    </location>
</feature>
<evidence type="ECO:0000256" key="10">
    <source>
        <dbReference type="SAM" id="MobiDB-lite"/>
    </source>
</evidence>
<dbReference type="GO" id="GO:0008140">
    <property type="term" value="F:cAMP response element binding protein binding"/>
    <property type="evidence" value="ECO:0007669"/>
    <property type="project" value="InterPro"/>
</dbReference>
<feature type="compositionally biased region" description="Low complexity" evidence="10">
    <location>
        <begin position="529"/>
        <end position="559"/>
    </location>
</feature>
<keyword evidence="4" id="KW-0963">Cytoplasm</keyword>
<protein>
    <submittedName>
        <fullName evidence="14">CREB-regulated transcription coactivator 2 isoform X2</fullName>
    </submittedName>
</protein>
<feature type="domain" description="Transducer of regulated CREB activity N-terminal" evidence="11">
    <location>
        <begin position="25"/>
        <end position="79"/>
    </location>
</feature>
<evidence type="ECO:0000259" key="13">
    <source>
        <dbReference type="Pfam" id="PF12886"/>
    </source>
</evidence>
<dbReference type="Pfam" id="PF12885">
    <property type="entry name" value="TORC_M"/>
    <property type="match status" value="1"/>
</dbReference>
<feature type="domain" description="Transducer of regulated CREB activity middle" evidence="12">
    <location>
        <begin position="175"/>
        <end position="337"/>
    </location>
</feature>
<evidence type="ECO:0000256" key="5">
    <source>
        <dbReference type="ARBA" id="ARBA00022553"/>
    </source>
</evidence>
<dbReference type="PANTHER" id="PTHR13589:SF6">
    <property type="entry name" value="CREB-REGULATED TRANSCRIPTION COACTIVATOR 2"/>
    <property type="match status" value="1"/>
</dbReference>
<dbReference type="GO" id="GO:0005737">
    <property type="term" value="C:cytoplasm"/>
    <property type="evidence" value="ECO:0007669"/>
    <property type="project" value="UniProtKB-SubCell"/>
</dbReference>
<dbReference type="Pfam" id="PF12884">
    <property type="entry name" value="TORC_N"/>
    <property type="match status" value="1"/>
</dbReference>
<dbReference type="PANTHER" id="PTHR13589">
    <property type="entry name" value="CREB-REGULATED TRANSCRIPTION COACTIVATOR"/>
    <property type="match status" value="1"/>
</dbReference>
<feature type="compositionally biased region" description="Polar residues" evidence="10">
    <location>
        <begin position="132"/>
        <end position="141"/>
    </location>
</feature>
<accession>A0AAV1FKR1</accession>
<evidence type="ECO:0000256" key="8">
    <source>
        <dbReference type="ARBA" id="ARBA00023163"/>
    </source>
</evidence>
<reference evidence="14" key="1">
    <citation type="submission" date="2023-08" db="EMBL/GenBank/DDBJ databases">
        <authorList>
            <person name="Alioto T."/>
            <person name="Alioto T."/>
            <person name="Gomez Garrido J."/>
        </authorList>
    </citation>
    <scope>NUCLEOTIDE SEQUENCE</scope>
</reference>
<dbReference type="EMBL" id="OY660871">
    <property type="protein sequence ID" value="CAJ1061349.1"/>
    <property type="molecule type" value="Genomic_DNA"/>
</dbReference>
<evidence type="ECO:0000256" key="3">
    <source>
        <dbReference type="ARBA" id="ARBA00007167"/>
    </source>
</evidence>
<dbReference type="Proteomes" id="UP001178508">
    <property type="component" value="Chromosome 8"/>
</dbReference>
<keyword evidence="6" id="KW-0805">Transcription regulation</keyword>
<evidence type="ECO:0000256" key="4">
    <source>
        <dbReference type="ARBA" id="ARBA00022490"/>
    </source>
</evidence>
<evidence type="ECO:0000256" key="1">
    <source>
        <dbReference type="ARBA" id="ARBA00004123"/>
    </source>
</evidence>
<keyword evidence="5" id="KW-0597">Phosphoprotein</keyword>
<name>A0AAV1FKR1_XYRNO</name>
<feature type="compositionally biased region" description="Polar residues" evidence="10">
    <location>
        <begin position="264"/>
        <end position="273"/>
    </location>
</feature>
<organism evidence="14 15">
    <name type="scientific">Xyrichtys novacula</name>
    <name type="common">Pearly razorfish</name>
    <name type="synonym">Hemipteronotus novacula</name>
    <dbReference type="NCBI Taxonomy" id="13765"/>
    <lineage>
        <taxon>Eukaryota</taxon>
        <taxon>Metazoa</taxon>
        <taxon>Chordata</taxon>
        <taxon>Craniata</taxon>
        <taxon>Vertebrata</taxon>
        <taxon>Euteleostomi</taxon>
        <taxon>Actinopterygii</taxon>
        <taxon>Neopterygii</taxon>
        <taxon>Teleostei</taxon>
        <taxon>Neoteleostei</taxon>
        <taxon>Acanthomorphata</taxon>
        <taxon>Eupercaria</taxon>
        <taxon>Labriformes</taxon>
        <taxon>Labridae</taxon>
        <taxon>Xyrichtys</taxon>
    </lineage>
</organism>
<feature type="region of interest" description="Disordered" evidence="10">
    <location>
        <begin position="483"/>
        <end position="594"/>
    </location>
</feature>
<dbReference type="InterPro" id="IPR024783">
    <property type="entry name" value="TORC_N"/>
</dbReference>
<dbReference type="GO" id="GO:0051289">
    <property type="term" value="P:protein homotetramerization"/>
    <property type="evidence" value="ECO:0007669"/>
    <property type="project" value="InterPro"/>
</dbReference>
<dbReference type="GO" id="GO:0045944">
    <property type="term" value="P:positive regulation of transcription by RNA polymerase II"/>
    <property type="evidence" value="ECO:0007669"/>
    <property type="project" value="TreeGrafter"/>
</dbReference>
<dbReference type="InterPro" id="IPR024785">
    <property type="entry name" value="TORC_C"/>
</dbReference>
<feature type="compositionally biased region" description="Gly residues" evidence="10">
    <location>
        <begin position="1"/>
        <end position="21"/>
    </location>
</feature>
<evidence type="ECO:0000313" key="14">
    <source>
        <dbReference type="EMBL" id="CAJ1061349.1"/>
    </source>
</evidence>
<dbReference type="Pfam" id="PF12886">
    <property type="entry name" value="TORC_C"/>
    <property type="match status" value="1"/>
</dbReference>
<gene>
    <name evidence="14" type="ORF">XNOV1_A025844</name>
</gene>
<evidence type="ECO:0000259" key="11">
    <source>
        <dbReference type="Pfam" id="PF12884"/>
    </source>
</evidence>
<evidence type="ECO:0000256" key="7">
    <source>
        <dbReference type="ARBA" id="ARBA00023159"/>
    </source>
</evidence>
<dbReference type="InterPro" id="IPR024784">
    <property type="entry name" value="TORC_M"/>
</dbReference>
<feature type="compositionally biased region" description="Low complexity" evidence="10">
    <location>
        <begin position="313"/>
        <end position="325"/>
    </location>
</feature>
<comment type="similarity">
    <text evidence="3">Belongs to the TORC family.</text>
</comment>
<feature type="domain" description="Transducer of regulated CREB activity C-terminal" evidence="13">
    <location>
        <begin position="771"/>
        <end position="838"/>
    </location>
</feature>
<dbReference type="InterPro" id="IPR024786">
    <property type="entry name" value="TORC"/>
</dbReference>
<feature type="compositionally biased region" description="Low complexity" evidence="10">
    <location>
        <begin position="194"/>
        <end position="204"/>
    </location>
</feature>
<sequence>MSATGTGGCGPGPGATSGSGSGASNPRKFSEKIALHTQRQAEETAAFQEVMMDITSTRLQAQKLRLARSQGPYYGGSLPNVNQIGRTPQDFQGSFPSTLESNRSTRHHGLVERVQRDRRFISPVRPYRNRQVDSSPYNSAYLSPPPDPSWRRNWSGNFPGDKSQLFRLPTTALNRTNSDSALHTSVMNPPPGDPFTTGGPTLTPQSNRRSGQSDGEGRRMFPYPVPPIEENVLDEGKLLKPWDTKKLPLLTSRPKSCEVPGINIFTSPEQPSTPAHGVPSALNTGGSLPDLSSLHFPSPLPTPLDQDEPGYPGSSSLSGGSSTGNLASTLTQLGINPANTQGGNSNFHHTQGLMASLQSTLSNPSLQSSLSNPNIQSSLSSHSFSNSLSSASLHSSLSNPSLQSSLSSSPSLPSSLSSQSLHSSLSNSSLQSASSSNPSYNSSGVGGTSSCSSNYSPLLSGQGQSSLSTSPRRRAQLSPLILPMGGEVRRHHSKQFSPTISPTLSSITQGVPLDTSKLPLDQRLPPYPLSQSHQHQQGSHQPLPGLQGSQPGQQPSQLGQHHHQQLHRLQQQQQQRPNAPPQQQQQQQQQSQAMQQLHLQNLRNTHNQHMQQQHFGTQQQRLMGQQANTQLIKNERAMDPCIQSLSSSQCHVKQEAEQQAEQQRAGGLPQLQQISHNLATDFYNDALFNSLLDDPYLSLQLTGKSNQQFSAENQGDCLSLNHGGLSCSITDKNQFPSNTQGSLDLQDPGDQQLLNNQNQNYSGGDGRHNVPNIILTGDSPPGLSKEIASALSHVPGFEMDPFSLDDPLRMDPLALDMLDSDLMLADPAVEDSFRSDRLK</sequence>
<dbReference type="GO" id="GO:0005634">
    <property type="term" value="C:nucleus"/>
    <property type="evidence" value="ECO:0007669"/>
    <property type="project" value="UniProtKB-SubCell"/>
</dbReference>
<evidence type="ECO:0000313" key="15">
    <source>
        <dbReference type="Proteomes" id="UP001178508"/>
    </source>
</evidence>
<feature type="region of interest" description="Disordered" evidence="10">
    <location>
        <begin position="181"/>
        <end position="225"/>
    </location>
</feature>
<keyword evidence="7" id="KW-0010">Activator</keyword>
<dbReference type="AlphaFoldDB" id="A0AAV1FKR1"/>
<comment type="subcellular location">
    <subcellularLocation>
        <location evidence="2">Cytoplasm</location>
    </subcellularLocation>
    <subcellularLocation>
        <location evidence="1">Nucleus</location>
    </subcellularLocation>
</comment>
<evidence type="ECO:0000259" key="12">
    <source>
        <dbReference type="Pfam" id="PF12885"/>
    </source>
</evidence>
<feature type="compositionally biased region" description="Low complexity" evidence="10">
    <location>
        <begin position="740"/>
        <end position="762"/>
    </location>
</feature>
<keyword evidence="9" id="KW-0539">Nucleus</keyword>
<feature type="compositionally biased region" description="Low complexity" evidence="10">
    <location>
        <begin position="497"/>
        <end position="508"/>
    </location>
</feature>